<protein>
    <submittedName>
        <fullName evidence="2">Uncharacterized protein</fullName>
    </submittedName>
</protein>
<feature type="region of interest" description="Disordered" evidence="1">
    <location>
        <begin position="40"/>
        <end position="59"/>
    </location>
</feature>
<proteinExistence type="predicted"/>
<dbReference type="Proteomes" id="UP000277580">
    <property type="component" value="Unassembled WGS sequence"/>
</dbReference>
<dbReference type="InParanoid" id="A0A3N4KHI8"/>
<evidence type="ECO:0000313" key="3">
    <source>
        <dbReference type="Proteomes" id="UP000277580"/>
    </source>
</evidence>
<evidence type="ECO:0000313" key="2">
    <source>
        <dbReference type="EMBL" id="RPB09960.1"/>
    </source>
</evidence>
<gene>
    <name evidence="2" type="ORF">P167DRAFT_547710</name>
</gene>
<keyword evidence="3" id="KW-1185">Reference proteome</keyword>
<dbReference type="AlphaFoldDB" id="A0A3N4KHI8"/>
<evidence type="ECO:0000256" key="1">
    <source>
        <dbReference type="SAM" id="MobiDB-lite"/>
    </source>
</evidence>
<organism evidence="2 3">
    <name type="scientific">Morchella conica CCBAS932</name>
    <dbReference type="NCBI Taxonomy" id="1392247"/>
    <lineage>
        <taxon>Eukaryota</taxon>
        <taxon>Fungi</taxon>
        <taxon>Dikarya</taxon>
        <taxon>Ascomycota</taxon>
        <taxon>Pezizomycotina</taxon>
        <taxon>Pezizomycetes</taxon>
        <taxon>Pezizales</taxon>
        <taxon>Morchellaceae</taxon>
        <taxon>Morchella</taxon>
    </lineage>
</organism>
<reference evidence="2 3" key="1">
    <citation type="journal article" date="2018" name="Nat. Ecol. Evol.">
        <title>Pezizomycetes genomes reveal the molecular basis of ectomycorrhizal truffle lifestyle.</title>
        <authorList>
            <person name="Murat C."/>
            <person name="Payen T."/>
            <person name="Noel B."/>
            <person name="Kuo A."/>
            <person name="Morin E."/>
            <person name="Chen J."/>
            <person name="Kohler A."/>
            <person name="Krizsan K."/>
            <person name="Balestrini R."/>
            <person name="Da Silva C."/>
            <person name="Montanini B."/>
            <person name="Hainaut M."/>
            <person name="Levati E."/>
            <person name="Barry K.W."/>
            <person name="Belfiori B."/>
            <person name="Cichocki N."/>
            <person name="Clum A."/>
            <person name="Dockter R.B."/>
            <person name="Fauchery L."/>
            <person name="Guy J."/>
            <person name="Iotti M."/>
            <person name="Le Tacon F."/>
            <person name="Lindquist E.A."/>
            <person name="Lipzen A."/>
            <person name="Malagnac F."/>
            <person name="Mello A."/>
            <person name="Molinier V."/>
            <person name="Miyauchi S."/>
            <person name="Poulain J."/>
            <person name="Riccioni C."/>
            <person name="Rubini A."/>
            <person name="Sitrit Y."/>
            <person name="Splivallo R."/>
            <person name="Traeger S."/>
            <person name="Wang M."/>
            <person name="Zifcakova L."/>
            <person name="Wipf D."/>
            <person name="Zambonelli A."/>
            <person name="Paolocci F."/>
            <person name="Nowrousian M."/>
            <person name="Ottonello S."/>
            <person name="Baldrian P."/>
            <person name="Spatafora J.W."/>
            <person name="Henrissat B."/>
            <person name="Nagy L.G."/>
            <person name="Aury J.M."/>
            <person name="Wincker P."/>
            <person name="Grigoriev I.V."/>
            <person name="Bonfante P."/>
            <person name="Martin F.M."/>
        </authorList>
    </citation>
    <scope>NUCLEOTIDE SEQUENCE [LARGE SCALE GENOMIC DNA]</scope>
    <source>
        <strain evidence="2 3">CCBAS932</strain>
    </source>
</reference>
<feature type="compositionally biased region" description="Polar residues" evidence="1">
    <location>
        <begin position="40"/>
        <end position="57"/>
    </location>
</feature>
<name>A0A3N4KHI8_9PEZI</name>
<sequence>MMPYVSVRCLNCNNIDEFPRMDYDEIPYCSQCASTTNLVPTTPTAKPQPGQQQWSDPTSDDLANLFSRNLSLIDPPATPPMSPPATINYSVSQHYTHPTYTPFLAQQQQQQPQPRPATTITTTAEQNSYIQYLLQSNLGSTSSQNDLEIALAHGIIDHNTYAHALTTHNQLLQQQAQQQQQQVRAPQALTEDCSAHSMLSASAATKQRSDPVFRTSEFFNEYYGGVDDEYLDDDEMAPCSVYSAGGGGRLRPFDL</sequence>
<dbReference type="OrthoDB" id="5357075at2759"/>
<dbReference type="EMBL" id="ML119147">
    <property type="protein sequence ID" value="RPB09960.1"/>
    <property type="molecule type" value="Genomic_DNA"/>
</dbReference>
<accession>A0A3N4KHI8</accession>